<dbReference type="GO" id="GO:0005634">
    <property type="term" value="C:nucleus"/>
    <property type="evidence" value="ECO:0007669"/>
    <property type="project" value="TreeGrafter"/>
</dbReference>
<dbReference type="EMBL" id="OA567848">
    <property type="protein sequence ID" value="CAD7200867.1"/>
    <property type="molecule type" value="Genomic_DNA"/>
</dbReference>
<dbReference type="AlphaFoldDB" id="A0A7R8ZD23"/>
<evidence type="ECO:0000313" key="7">
    <source>
        <dbReference type="EMBL" id="CAD7200867.1"/>
    </source>
</evidence>
<dbReference type="Gene3D" id="3.40.50.300">
    <property type="entry name" value="P-loop containing nucleotide triphosphate hydrolases"/>
    <property type="match status" value="1"/>
</dbReference>
<dbReference type="GO" id="GO:0006298">
    <property type="term" value="P:mismatch repair"/>
    <property type="evidence" value="ECO:0007669"/>
    <property type="project" value="InterPro"/>
</dbReference>
<dbReference type="Pfam" id="PF00488">
    <property type="entry name" value="MutS_V"/>
    <property type="match status" value="1"/>
</dbReference>
<dbReference type="GO" id="GO:0005524">
    <property type="term" value="F:ATP binding"/>
    <property type="evidence" value="ECO:0007669"/>
    <property type="project" value="UniProtKB-KW"/>
</dbReference>
<dbReference type="InterPro" id="IPR045076">
    <property type="entry name" value="MutS"/>
</dbReference>
<dbReference type="SUPFAM" id="SSF52540">
    <property type="entry name" value="P-loop containing nucleoside triphosphate hydrolases"/>
    <property type="match status" value="1"/>
</dbReference>
<evidence type="ECO:0000259" key="6">
    <source>
        <dbReference type="SMART" id="SM00534"/>
    </source>
</evidence>
<feature type="domain" description="DNA mismatch repair proteins mutS family" evidence="6">
    <location>
        <begin position="62"/>
        <end position="182"/>
    </location>
</feature>
<evidence type="ECO:0000256" key="2">
    <source>
        <dbReference type="ARBA" id="ARBA00022840"/>
    </source>
</evidence>
<dbReference type="PANTHER" id="PTHR11361">
    <property type="entry name" value="DNA MISMATCH REPAIR PROTEIN MUTS FAMILY MEMBER"/>
    <property type="match status" value="1"/>
</dbReference>
<keyword evidence="1" id="KW-0547">Nucleotide-binding</keyword>
<gene>
    <name evidence="7" type="ORF">TDIB3V08_LOCUS7078</name>
</gene>
<dbReference type="GO" id="GO:0006312">
    <property type="term" value="P:mitotic recombination"/>
    <property type="evidence" value="ECO:0007669"/>
    <property type="project" value="TreeGrafter"/>
</dbReference>
<reference evidence="7" key="1">
    <citation type="submission" date="2020-11" db="EMBL/GenBank/DDBJ databases">
        <authorList>
            <person name="Tran Van P."/>
        </authorList>
    </citation>
    <scope>NUCLEOTIDE SEQUENCE</scope>
</reference>
<dbReference type="GO" id="GO:0030983">
    <property type="term" value="F:mismatched DNA binding"/>
    <property type="evidence" value="ECO:0007669"/>
    <property type="project" value="InterPro"/>
</dbReference>
<keyword evidence="5" id="KW-0732">Signal</keyword>
<name>A0A7R8ZD23_TIMDO</name>
<accession>A0A7R8ZD23</accession>
<keyword evidence="2" id="KW-0067">ATP-binding</keyword>
<keyword evidence="4" id="KW-0234">DNA repair</keyword>
<evidence type="ECO:0000256" key="1">
    <source>
        <dbReference type="ARBA" id="ARBA00022741"/>
    </source>
</evidence>
<feature type="chain" id="PRO_5030824482" description="DNA mismatch repair proteins mutS family domain-containing protein" evidence="5">
    <location>
        <begin position="22"/>
        <end position="192"/>
    </location>
</feature>
<evidence type="ECO:0000256" key="3">
    <source>
        <dbReference type="ARBA" id="ARBA00023125"/>
    </source>
</evidence>
<dbReference type="InterPro" id="IPR027417">
    <property type="entry name" value="P-loop_NTPase"/>
</dbReference>
<protein>
    <recommendedName>
        <fullName evidence="6">DNA mismatch repair proteins mutS family domain-containing protein</fullName>
    </recommendedName>
</protein>
<dbReference type="PANTHER" id="PTHR11361:SF122">
    <property type="entry name" value="DNA MISMATCH REPAIR PROTEIN MSH3"/>
    <property type="match status" value="1"/>
</dbReference>
<keyword evidence="3" id="KW-0238">DNA-binding</keyword>
<proteinExistence type="predicted"/>
<keyword evidence="4" id="KW-0227">DNA damage</keyword>
<organism evidence="7">
    <name type="scientific">Timema douglasi</name>
    <name type="common">Walking stick</name>
    <dbReference type="NCBI Taxonomy" id="61478"/>
    <lineage>
        <taxon>Eukaryota</taxon>
        <taxon>Metazoa</taxon>
        <taxon>Ecdysozoa</taxon>
        <taxon>Arthropoda</taxon>
        <taxon>Hexapoda</taxon>
        <taxon>Insecta</taxon>
        <taxon>Pterygota</taxon>
        <taxon>Neoptera</taxon>
        <taxon>Polyneoptera</taxon>
        <taxon>Phasmatodea</taxon>
        <taxon>Timematodea</taxon>
        <taxon>Timematoidea</taxon>
        <taxon>Timematidae</taxon>
        <taxon>Timema</taxon>
    </lineage>
</organism>
<dbReference type="SMART" id="SM00534">
    <property type="entry name" value="MUTSac"/>
    <property type="match status" value="1"/>
</dbReference>
<feature type="signal peptide" evidence="5">
    <location>
        <begin position="1"/>
        <end position="21"/>
    </location>
</feature>
<evidence type="ECO:0000256" key="5">
    <source>
        <dbReference type="SAM" id="SignalP"/>
    </source>
</evidence>
<sequence>MPKWGFKSALLIVLLWGPLLLDHKEEAVIRIEQGRHPIVSLIFSHNSEQYVPNNTELVSSERCCMVVSGPNMGGKSCYLRQVALIVIMAHIGSFVPAKSATISLLDAVYVSSLLLELKETQVILNVYDHRMGTRDELFPGGSSLLLEMGARDELFTGGSSLLLELYILNVYDHRMGARDELFTGRSSLLLEL</sequence>
<evidence type="ECO:0000256" key="4">
    <source>
        <dbReference type="ARBA" id="ARBA00023204"/>
    </source>
</evidence>
<dbReference type="GO" id="GO:0140664">
    <property type="term" value="F:ATP-dependent DNA damage sensor activity"/>
    <property type="evidence" value="ECO:0007669"/>
    <property type="project" value="InterPro"/>
</dbReference>
<dbReference type="InterPro" id="IPR000432">
    <property type="entry name" value="DNA_mismatch_repair_MutS_C"/>
</dbReference>